<feature type="region of interest" description="Disordered" evidence="1">
    <location>
        <begin position="83"/>
        <end position="141"/>
    </location>
</feature>
<dbReference type="Proteomes" id="UP000516437">
    <property type="component" value="Chromosome 7"/>
</dbReference>
<organism evidence="3 4">
    <name type="scientific">Morella rubra</name>
    <name type="common">Chinese bayberry</name>
    <dbReference type="NCBI Taxonomy" id="262757"/>
    <lineage>
        <taxon>Eukaryota</taxon>
        <taxon>Viridiplantae</taxon>
        <taxon>Streptophyta</taxon>
        <taxon>Embryophyta</taxon>
        <taxon>Tracheophyta</taxon>
        <taxon>Spermatophyta</taxon>
        <taxon>Magnoliopsida</taxon>
        <taxon>eudicotyledons</taxon>
        <taxon>Gunneridae</taxon>
        <taxon>Pentapetalae</taxon>
        <taxon>rosids</taxon>
        <taxon>fabids</taxon>
        <taxon>Fagales</taxon>
        <taxon>Myricaceae</taxon>
        <taxon>Morella</taxon>
    </lineage>
</organism>
<feature type="compositionally biased region" description="Basic and acidic residues" evidence="1">
    <location>
        <begin position="83"/>
        <end position="94"/>
    </location>
</feature>
<dbReference type="EMBL" id="RXIC02000025">
    <property type="protein sequence ID" value="KAB1206071.1"/>
    <property type="molecule type" value="Genomic_DNA"/>
</dbReference>
<proteinExistence type="predicted"/>
<protein>
    <submittedName>
        <fullName evidence="3">Uncharacterized protein</fullName>
    </submittedName>
</protein>
<feature type="signal peptide" evidence="2">
    <location>
        <begin position="1"/>
        <end position="21"/>
    </location>
</feature>
<comment type="caution">
    <text evidence="3">The sequence shown here is derived from an EMBL/GenBank/DDBJ whole genome shotgun (WGS) entry which is preliminary data.</text>
</comment>
<evidence type="ECO:0000256" key="2">
    <source>
        <dbReference type="SAM" id="SignalP"/>
    </source>
</evidence>
<feature type="chain" id="PRO_5025419225" evidence="2">
    <location>
        <begin position="22"/>
        <end position="167"/>
    </location>
</feature>
<evidence type="ECO:0000256" key="1">
    <source>
        <dbReference type="SAM" id="MobiDB-lite"/>
    </source>
</evidence>
<dbReference type="AlphaFoldDB" id="A0A6A1V0I2"/>
<gene>
    <name evidence="3" type="ORF">CJ030_MR7G009300</name>
</gene>
<evidence type="ECO:0000313" key="3">
    <source>
        <dbReference type="EMBL" id="KAB1206071.1"/>
    </source>
</evidence>
<sequence>MKWDKHISMVHIYLHLGGVLSLDSQSYIGGEPEVDTVVNEPSCDEDEYKNDGEDQCGGEQVSDFNGLGPSTSRAMVEEIVHVDDGESDEQHSLSESEGDGEVVPRRRKRNREFNKQDLQSNKKRAYAASIRPIHGPDEWPKVTADLILPRRLRQGQEGLAGKEESCG</sequence>
<name>A0A6A1V0I2_9ROSI</name>
<evidence type="ECO:0000313" key="4">
    <source>
        <dbReference type="Proteomes" id="UP000516437"/>
    </source>
</evidence>
<feature type="region of interest" description="Disordered" evidence="1">
    <location>
        <begin position="38"/>
        <end position="70"/>
    </location>
</feature>
<accession>A0A6A1V0I2</accession>
<keyword evidence="4" id="KW-1185">Reference proteome</keyword>
<keyword evidence="2" id="KW-0732">Signal</keyword>
<feature type="compositionally biased region" description="Acidic residues" evidence="1">
    <location>
        <begin position="42"/>
        <end position="56"/>
    </location>
</feature>
<reference evidence="3 4" key="1">
    <citation type="journal article" date="2019" name="Plant Biotechnol. J.">
        <title>The red bayberry genome and genetic basis of sex determination.</title>
        <authorList>
            <person name="Jia H.M."/>
            <person name="Jia H.J."/>
            <person name="Cai Q.L."/>
            <person name="Wang Y."/>
            <person name="Zhao H.B."/>
            <person name="Yang W.F."/>
            <person name="Wang G.Y."/>
            <person name="Li Y.H."/>
            <person name="Zhan D.L."/>
            <person name="Shen Y.T."/>
            <person name="Niu Q.F."/>
            <person name="Chang L."/>
            <person name="Qiu J."/>
            <person name="Zhao L."/>
            <person name="Xie H.B."/>
            <person name="Fu W.Y."/>
            <person name="Jin J."/>
            <person name="Li X.W."/>
            <person name="Jiao Y."/>
            <person name="Zhou C.C."/>
            <person name="Tu T."/>
            <person name="Chai C.Y."/>
            <person name="Gao J.L."/>
            <person name="Fan L.J."/>
            <person name="van de Weg E."/>
            <person name="Wang J.Y."/>
            <person name="Gao Z.S."/>
        </authorList>
    </citation>
    <scope>NUCLEOTIDE SEQUENCE [LARGE SCALE GENOMIC DNA]</scope>
    <source>
        <tissue evidence="3">Leaves</tissue>
    </source>
</reference>